<name>A0A832MMQ1_UNCEI</name>
<keyword evidence="2" id="KW-0732">Signal</keyword>
<feature type="region of interest" description="Disordered" evidence="1">
    <location>
        <begin position="18"/>
        <end position="41"/>
    </location>
</feature>
<evidence type="ECO:0000256" key="1">
    <source>
        <dbReference type="SAM" id="MobiDB-lite"/>
    </source>
</evidence>
<dbReference type="AlphaFoldDB" id="A0A832MMQ1"/>
<feature type="compositionally biased region" description="Pro residues" evidence="1">
    <location>
        <begin position="249"/>
        <end position="262"/>
    </location>
</feature>
<accession>A0A832MMQ1</accession>
<proteinExistence type="predicted"/>
<evidence type="ECO:0008006" key="4">
    <source>
        <dbReference type="Google" id="ProtNLM"/>
    </source>
</evidence>
<feature type="chain" id="PRO_5032313916" description="Outer membrane lipoprotein-sorting protein" evidence="2">
    <location>
        <begin position="19"/>
        <end position="269"/>
    </location>
</feature>
<dbReference type="EMBL" id="DSQF01000022">
    <property type="protein sequence ID" value="HGZ44016.1"/>
    <property type="molecule type" value="Genomic_DNA"/>
</dbReference>
<comment type="caution">
    <text evidence="3">The sequence shown here is derived from an EMBL/GenBank/DDBJ whole genome shotgun (WGS) entry which is preliminary data.</text>
</comment>
<reference evidence="3" key="1">
    <citation type="journal article" date="2020" name="mSystems">
        <title>Genome- and Community-Level Interaction Insights into Carbon Utilization and Element Cycling Functions of Hydrothermarchaeota in Hydrothermal Sediment.</title>
        <authorList>
            <person name="Zhou Z."/>
            <person name="Liu Y."/>
            <person name="Xu W."/>
            <person name="Pan J."/>
            <person name="Luo Z.H."/>
            <person name="Li M."/>
        </authorList>
    </citation>
    <scope>NUCLEOTIDE SEQUENCE [LARGE SCALE GENOMIC DNA]</scope>
    <source>
        <strain evidence="3">SpSt-381</strain>
    </source>
</reference>
<feature type="signal peptide" evidence="2">
    <location>
        <begin position="1"/>
        <end position="18"/>
    </location>
</feature>
<evidence type="ECO:0000313" key="3">
    <source>
        <dbReference type="EMBL" id="HGZ44016.1"/>
    </source>
</evidence>
<sequence>MHLALALLVSWIASAPGAAPPPPARPADRAESRALPRSGGAPAPRVIVERVLDAYGGRARLARVRAYRIEGTLTAVRRGRLTVPTSRQVERPNRLRIEIAYPEGPEIRILNGARGWRSDGEGGLEEVTGPFLESMQLQALRADVPWVFAEALDRVRATEPITHEGRRLLGLEFPVSSILTFRAYVNPATWRVEVSQGLLAHGGMQTHFETVYEDFRSVDGVLFAHRERNYASGAHTGWTKVERVVLNPELPPGTFAPPPPRGRVPGREG</sequence>
<protein>
    <recommendedName>
        <fullName evidence="4">Outer membrane lipoprotein-sorting protein</fullName>
    </recommendedName>
</protein>
<feature type="region of interest" description="Disordered" evidence="1">
    <location>
        <begin position="249"/>
        <end position="269"/>
    </location>
</feature>
<gene>
    <name evidence="3" type="ORF">ENR23_11460</name>
</gene>
<evidence type="ECO:0000256" key="2">
    <source>
        <dbReference type="SAM" id="SignalP"/>
    </source>
</evidence>
<organism evidence="3">
    <name type="scientific">Eiseniibacteriota bacterium</name>
    <dbReference type="NCBI Taxonomy" id="2212470"/>
    <lineage>
        <taxon>Bacteria</taxon>
        <taxon>Candidatus Eiseniibacteriota</taxon>
    </lineage>
</organism>